<dbReference type="PANTHER" id="PTHR35790:SF4">
    <property type="entry name" value="HTH-TYPE TRANSCRIPTIONAL REGULATOR PCHR"/>
    <property type="match status" value="1"/>
</dbReference>
<evidence type="ECO:0000313" key="5">
    <source>
        <dbReference type="EMBL" id="KRM43067.1"/>
    </source>
</evidence>
<dbReference type="InterPro" id="IPR000835">
    <property type="entry name" value="HTH_MarR-typ"/>
</dbReference>
<proteinExistence type="predicted"/>
<evidence type="ECO:0000256" key="1">
    <source>
        <dbReference type="ARBA" id="ARBA00023015"/>
    </source>
</evidence>
<dbReference type="InterPro" id="IPR023187">
    <property type="entry name" value="Tscrpt_reg_MarR-type_CS"/>
</dbReference>
<sequence>MKKKNSIAQIKNQLEIFRSHDVDGEVLAALRHNDQLNAALVNGITINDLHIMRAASAKDGVKISTIVDQVPMTQGAVSKAVNKLAERGLLQKSHRPDNRKDTFVALTAAGEMINNRHVAYHSQEETKLAQLADNYSKSDLETIANFITDLNKIRDKNKDIR</sequence>
<keyword evidence="1" id="KW-0805">Transcription regulation</keyword>
<dbReference type="PANTHER" id="PTHR35790">
    <property type="entry name" value="HTH-TYPE TRANSCRIPTIONAL REGULATOR PCHR"/>
    <property type="match status" value="1"/>
</dbReference>
<dbReference type="PROSITE" id="PS01117">
    <property type="entry name" value="HTH_MARR_1"/>
    <property type="match status" value="1"/>
</dbReference>
<organism evidence="5 6">
    <name type="scientific">Lentilactobacillus parafarraginis DSM 18390 = JCM 14109</name>
    <dbReference type="NCBI Taxonomy" id="1423786"/>
    <lineage>
        <taxon>Bacteria</taxon>
        <taxon>Bacillati</taxon>
        <taxon>Bacillota</taxon>
        <taxon>Bacilli</taxon>
        <taxon>Lactobacillales</taxon>
        <taxon>Lactobacillaceae</taxon>
        <taxon>Lentilactobacillus</taxon>
    </lineage>
</organism>
<reference evidence="5 6" key="1">
    <citation type="journal article" date="2015" name="Genome Announc.">
        <title>Expanding the biotechnology potential of lactobacilli through comparative genomics of 213 strains and associated genera.</title>
        <authorList>
            <person name="Sun Z."/>
            <person name="Harris H.M."/>
            <person name="McCann A."/>
            <person name="Guo C."/>
            <person name="Argimon S."/>
            <person name="Zhang W."/>
            <person name="Yang X."/>
            <person name="Jeffery I.B."/>
            <person name="Cooney J.C."/>
            <person name="Kagawa T.F."/>
            <person name="Liu W."/>
            <person name="Song Y."/>
            <person name="Salvetti E."/>
            <person name="Wrobel A."/>
            <person name="Rasinkangas P."/>
            <person name="Parkhill J."/>
            <person name="Rea M.C."/>
            <person name="O'Sullivan O."/>
            <person name="Ritari J."/>
            <person name="Douillard F.P."/>
            <person name="Paul Ross R."/>
            <person name="Yang R."/>
            <person name="Briner A.E."/>
            <person name="Felis G.E."/>
            <person name="de Vos W.M."/>
            <person name="Barrangou R."/>
            <person name="Klaenhammer T.R."/>
            <person name="Caufield P.W."/>
            <person name="Cui Y."/>
            <person name="Zhang H."/>
            <person name="O'Toole P.W."/>
        </authorList>
    </citation>
    <scope>NUCLEOTIDE SEQUENCE [LARGE SCALE GENOMIC DNA]</scope>
    <source>
        <strain evidence="5 6">DSM 18390</strain>
    </source>
</reference>
<keyword evidence="3" id="KW-0804">Transcription</keyword>
<dbReference type="SUPFAM" id="SSF46785">
    <property type="entry name" value="Winged helix' DNA-binding domain"/>
    <property type="match status" value="1"/>
</dbReference>
<dbReference type="SMART" id="SM00347">
    <property type="entry name" value="HTH_MARR"/>
    <property type="match status" value="1"/>
</dbReference>
<protein>
    <submittedName>
        <fullName evidence="5">Transcriptional regulator, MarR family</fullName>
    </submittedName>
</protein>
<accession>A0A0R1YT00</accession>
<evidence type="ECO:0000259" key="4">
    <source>
        <dbReference type="PROSITE" id="PS50995"/>
    </source>
</evidence>
<evidence type="ECO:0000256" key="2">
    <source>
        <dbReference type="ARBA" id="ARBA00023125"/>
    </source>
</evidence>
<evidence type="ECO:0000256" key="3">
    <source>
        <dbReference type="ARBA" id="ARBA00023163"/>
    </source>
</evidence>
<feature type="domain" description="HTH marR-type" evidence="4">
    <location>
        <begin position="1"/>
        <end position="152"/>
    </location>
</feature>
<comment type="caution">
    <text evidence="5">The sequence shown here is derived from an EMBL/GenBank/DDBJ whole genome shotgun (WGS) entry which is preliminary data.</text>
</comment>
<dbReference type="PATRIC" id="fig|1423786.4.peg.1769"/>
<dbReference type="InterPro" id="IPR036390">
    <property type="entry name" value="WH_DNA-bd_sf"/>
</dbReference>
<dbReference type="AlphaFoldDB" id="A0A0R1YT00"/>
<dbReference type="InterPro" id="IPR036388">
    <property type="entry name" value="WH-like_DNA-bd_sf"/>
</dbReference>
<name>A0A0R1YT00_9LACO</name>
<dbReference type="Gene3D" id="1.10.10.10">
    <property type="entry name" value="Winged helix-like DNA-binding domain superfamily/Winged helix DNA-binding domain"/>
    <property type="match status" value="1"/>
</dbReference>
<dbReference type="Proteomes" id="UP000051010">
    <property type="component" value="Unassembled WGS sequence"/>
</dbReference>
<dbReference type="Pfam" id="PF13463">
    <property type="entry name" value="HTH_27"/>
    <property type="match status" value="1"/>
</dbReference>
<dbReference type="GO" id="GO:0003700">
    <property type="term" value="F:DNA-binding transcription factor activity"/>
    <property type="evidence" value="ECO:0007669"/>
    <property type="project" value="InterPro"/>
</dbReference>
<dbReference type="EMBL" id="AZFZ01000038">
    <property type="protein sequence ID" value="KRM43067.1"/>
    <property type="molecule type" value="Genomic_DNA"/>
</dbReference>
<keyword evidence="2" id="KW-0238">DNA-binding</keyword>
<gene>
    <name evidence="5" type="ORF">FD47_GL001662</name>
</gene>
<dbReference type="RefSeq" id="WP_054735218.1">
    <property type="nucleotide sequence ID" value="NZ_AZFZ01000038.1"/>
</dbReference>
<dbReference type="InterPro" id="IPR052067">
    <property type="entry name" value="Metal_resp_HTH_trans_reg"/>
</dbReference>
<evidence type="ECO:0000313" key="6">
    <source>
        <dbReference type="Proteomes" id="UP000051010"/>
    </source>
</evidence>
<dbReference type="PROSITE" id="PS50995">
    <property type="entry name" value="HTH_MARR_2"/>
    <property type="match status" value="1"/>
</dbReference>
<dbReference type="GO" id="GO:0003677">
    <property type="term" value="F:DNA binding"/>
    <property type="evidence" value="ECO:0007669"/>
    <property type="project" value="UniProtKB-KW"/>
</dbReference>